<dbReference type="GO" id="GO:0016887">
    <property type="term" value="F:ATP hydrolysis activity"/>
    <property type="evidence" value="ECO:0007669"/>
    <property type="project" value="InterPro"/>
</dbReference>
<evidence type="ECO:0000256" key="1">
    <source>
        <dbReference type="ARBA" id="ARBA00004141"/>
    </source>
</evidence>
<dbReference type="InterPro" id="IPR026082">
    <property type="entry name" value="ABCA"/>
</dbReference>
<protein>
    <submittedName>
        <fullName evidence="11">Predicted protein</fullName>
    </submittedName>
</protein>
<dbReference type="InParanoid" id="D2W0A6"/>
<evidence type="ECO:0000313" key="11">
    <source>
        <dbReference type="EMBL" id="EFC37581.1"/>
    </source>
</evidence>
<dbReference type="CDD" id="cd03263">
    <property type="entry name" value="ABC_subfamily_A"/>
    <property type="match status" value="1"/>
</dbReference>
<dbReference type="Proteomes" id="UP000006671">
    <property type="component" value="Unassembled WGS sequence"/>
</dbReference>
<dbReference type="FunFam" id="3.40.50.300:FF:000335">
    <property type="entry name" value="ATP binding cassette subfamily A member 5"/>
    <property type="match status" value="1"/>
</dbReference>
<keyword evidence="7 9" id="KW-1133">Transmembrane helix</keyword>
<dbReference type="PROSITE" id="PS00211">
    <property type="entry name" value="ABC_TRANSPORTER_1"/>
    <property type="match status" value="1"/>
</dbReference>
<feature type="transmembrane region" description="Helical" evidence="9">
    <location>
        <begin position="40"/>
        <end position="61"/>
    </location>
</feature>
<dbReference type="PROSITE" id="PS50893">
    <property type="entry name" value="ABC_TRANSPORTER_2"/>
    <property type="match status" value="1"/>
</dbReference>
<evidence type="ECO:0000256" key="8">
    <source>
        <dbReference type="ARBA" id="ARBA00023136"/>
    </source>
</evidence>
<dbReference type="InterPro" id="IPR017871">
    <property type="entry name" value="ABC_transporter-like_CS"/>
</dbReference>
<dbReference type="Pfam" id="PF00005">
    <property type="entry name" value="ABC_tran"/>
    <property type="match status" value="1"/>
</dbReference>
<dbReference type="InterPro" id="IPR003439">
    <property type="entry name" value="ABC_transporter-like_ATP-bd"/>
</dbReference>
<dbReference type="Gene3D" id="3.40.50.300">
    <property type="entry name" value="P-loop containing nucleotide triphosphate hydrolases"/>
    <property type="match status" value="1"/>
</dbReference>
<evidence type="ECO:0000256" key="2">
    <source>
        <dbReference type="ARBA" id="ARBA00008869"/>
    </source>
</evidence>
<dbReference type="SUPFAM" id="SSF52540">
    <property type="entry name" value="P-loop containing nucleoside triphosphate hydrolases"/>
    <property type="match status" value="1"/>
</dbReference>
<dbReference type="GO" id="GO:0140359">
    <property type="term" value="F:ABC-type transporter activity"/>
    <property type="evidence" value="ECO:0007669"/>
    <property type="project" value="InterPro"/>
</dbReference>
<feature type="transmembrane region" description="Helical" evidence="9">
    <location>
        <begin position="73"/>
        <end position="95"/>
    </location>
</feature>
<dbReference type="GO" id="GO:0016020">
    <property type="term" value="C:membrane"/>
    <property type="evidence" value="ECO:0007669"/>
    <property type="project" value="UniProtKB-SubCell"/>
</dbReference>
<evidence type="ECO:0000313" key="12">
    <source>
        <dbReference type="Proteomes" id="UP000006671"/>
    </source>
</evidence>
<dbReference type="STRING" id="5762.D2W0A6"/>
<comment type="subcellular location">
    <subcellularLocation>
        <location evidence="1">Membrane</location>
        <topology evidence="1">Multi-pass membrane protein</topology>
    </subcellularLocation>
</comment>
<dbReference type="AlphaFoldDB" id="D2W0A6"/>
<keyword evidence="6" id="KW-0067">ATP-binding</keyword>
<dbReference type="EMBL" id="GG738917">
    <property type="protein sequence ID" value="EFC37581.1"/>
    <property type="molecule type" value="Genomic_DNA"/>
</dbReference>
<evidence type="ECO:0000256" key="7">
    <source>
        <dbReference type="ARBA" id="ARBA00022989"/>
    </source>
</evidence>
<feature type="transmembrane region" description="Helical" evidence="9">
    <location>
        <begin position="9"/>
        <end position="34"/>
    </location>
</feature>
<keyword evidence="5" id="KW-0547">Nucleotide-binding</keyword>
<dbReference type="PANTHER" id="PTHR19229">
    <property type="entry name" value="ATP-BINDING CASSETTE TRANSPORTER SUBFAMILY A ABCA"/>
    <property type="match status" value="1"/>
</dbReference>
<dbReference type="InterPro" id="IPR003593">
    <property type="entry name" value="AAA+_ATPase"/>
</dbReference>
<dbReference type="OrthoDB" id="10255969at2759"/>
<dbReference type="FunCoup" id="D2W0A6">
    <property type="interactions" value="67"/>
</dbReference>
<dbReference type="VEuPathDB" id="AmoebaDB:NAEGRDRAFT_74789"/>
<organism evidence="12">
    <name type="scientific">Naegleria gruberi</name>
    <name type="common">Amoeba</name>
    <dbReference type="NCBI Taxonomy" id="5762"/>
    <lineage>
        <taxon>Eukaryota</taxon>
        <taxon>Discoba</taxon>
        <taxon>Heterolobosea</taxon>
        <taxon>Tetramitia</taxon>
        <taxon>Eutetramitia</taxon>
        <taxon>Vahlkampfiidae</taxon>
        <taxon>Naegleria</taxon>
    </lineage>
</organism>
<name>D2W0A6_NAEGR</name>
<keyword evidence="8 9" id="KW-0472">Membrane</keyword>
<evidence type="ECO:0000259" key="10">
    <source>
        <dbReference type="PROSITE" id="PS50893"/>
    </source>
</evidence>
<dbReference type="eggNOG" id="KOG0059">
    <property type="taxonomic scope" value="Eukaryota"/>
</dbReference>
<keyword evidence="3" id="KW-0813">Transport</keyword>
<evidence type="ECO:0000256" key="6">
    <source>
        <dbReference type="ARBA" id="ARBA00022840"/>
    </source>
</evidence>
<keyword evidence="12" id="KW-1185">Reference proteome</keyword>
<keyword evidence="4 9" id="KW-0812">Transmembrane</keyword>
<dbReference type="OMA" id="YEIEIMN"/>
<dbReference type="RefSeq" id="XP_002670325.1">
    <property type="nucleotide sequence ID" value="XM_002670279.1"/>
</dbReference>
<dbReference type="KEGG" id="ngr:NAEGRDRAFT_74789"/>
<evidence type="ECO:0000256" key="9">
    <source>
        <dbReference type="SAM" id="Phobius"/>
    </source>
</evidence>
<dbReference type="GeneID" id="8863176"/>
<evidence type="ECO:0000256" key="3">
    <source>
        <dbReference type="ARBA" id="ARBA00022448"/>
    </source>
</evidence>
<sequence length="470" mass="53960">MFNDPKKALFVSMLFFMFLEILWVIFRLVLPILSENTFNYLRYFVYLFSPITFSDLIYELVSKHEFNQLIQTNFGLLIGYLFLDLFLYILIAILFDKLTFGQNQSIFEFFKNITQQEQHVNNSELNIKIEKITKTFKKDTSKTNSILNLFKPKTEILTVLNELDLEIKKGEITCLLGKNGCGKSTLFSLIVGLLKPNDGNIYINNLNVNTNIDDIRSKLGICPQDDLIFQNLSVLDHLRIFAIIKTSLNGNGVIRNFKDMDKIIDSILNELEFMDFKYKIASDLSGGQKRKLAFAISIIGNPEILLIDEVSSGMDIQNRQLIWTILQKFRKNGKIIFLTTHQMEEADAISDIIHILKNGKLEVSGSPLYLKNHFGIGYSLDMICRDGGESIRKVEQFISNFISDPTKFEFESSGNECKCTLSNDLLPQFPTLFKQLTEKKDEIGLQSFIVTQSTLEQVFLKLNPDLEAEQ</sequence>
<proteinExistence type="inferred from homology"/>
<evidence type="ECO:0000256" key="4">
    <source>
        <dbReference type="ARBA" id="ARBA00022692"/>
    </source>
</evidence>
<dbReference type="GO" id="GO:0005524">
    <property type="term" value="F:ATP binding"/>
    <property type="evidence" value="ECO:0007669"/>
    <property type="project" value="UniProtKB-KW"/>
</dbReference>
<dbReference type="SMART" id="SM00382">
    <property type="entry name" value="AAA"/>
    <property type="match status" value="1"/>
</dbReference>
<feature type="domain" description="ABC transporter" evidence="10">
    <location>
        <begin position="127"/>
        <end position="383"/>
    </location>
</feature>
<evidence type="ECO:0000256" key="5">
    <source>
        <dbReference type="ARBA" id="ARBA00022741"/>
    </source>
</evidence>
<comment type="similarity">
    <text evidence="2">Belongs to the ABC transporter superfamily. ABCA family.</text>
</comment>
<accession>D2W0A6</accession>
<gene>
    <name evidence="11" type="ORF">NAEGRDRAFT_74789</name>
</gene>
<dbReference type="GO" id="GO:0005319">
    <property type="term" value="F:lipid transporter activity"/>
    <property type="evidence" value="ECO:0007669"/>
    <property type="project" value="TreeGrafter"/>
</dbReference>
<dbReference type="InterPro" id="IPR027417">
    <property type="entry name" value="P-loop_NTPase"/>
</dbReference>
<reference evidence="11 12" key="1">
    <citation type="journal article" date="2010" name="Cell">
        <title>The genome of Naegleria gruberi illuminates early eukaryotic versatility.</title>
        <authorList>
            <person name="Fritz-Laylin L.K."/>
            <person name="Prochnik S.E."/>
            <person name="Ginger M.L."/>
            <person name="Dacks J.B."/>
            <person name="Carpenter M.L."/>
            <person name="Field M.C."/>
            <person name="Kuo A."/>
            <person name="Paredez A."/>
            <person name="Chapman J."/>
            <person name="Pham J."/>
            <person name="Shu S."/>
            <person name="Neupane R."/>
            <person name="Cipriano M."/>
            <person name="Mancuso J."/>
            <person name="Tu H."/>
            <person name="Salamov A."/>
            <person name="Lindquist E."/>
            <person name="Shapiro H."/>
            <person name="Lucas S."/>
            <person name="Grigoriev I.V."/>
            <person name="Cande W.Z."/>
            <person name="Fulton C."/>
            <person name="Rokhsar D.S."/>
            <person name="Dawson S.C."/>
        </authorList>
    </citation>
    <scope>NUCLEOTIDE SEQUENCE [LARGE SCALE GENOMIC DNA]</scope>
    <source>
        <strain evidence="11 12">NEG-M</strain>
    </source>
</reference>